<evidence type="ECO:0000256" key="1">
    <source>
        <dbReference type="ARBA" id="ARBA00022574"/>
    </source>
</evidence>
<dbReference type="InterPro" id="IPR019775">
    <property type="entry name" value="WD40_repeat_CS"/>
</dbReference>
<keyword evidence="2" id="KW-0677">Repeat</keyword>
<dbReference type="InterPro" id="IPR001680">
    <property type="entry name" value="WD40_rpt"/>
</dbReference>
<feature type="repeat" description="WD" evidence="3">
    <location>
        <begin position="23"/>
        <end position="64"/>
    </location>
</feature>
<dbReference type="GeneID" id="36581596"/>
<dbReference type="RefSeq" id="XP_024738707.1">
    <property type="nucleotide sequence ID" value="XM_024873516.1"/>
</dbReference>
<feature type="non-terminal residue" evidence="4">
    <location>
        <position position="98"/>
    </location>
</feature>
<gene>
    <name evidence="4" type="ORF">K444DRAFT_513507</name>
</gene>
<dbReference type="InterPro" id="IPR020472">
    <property type="entry name" value="WD40_PAC1"/>
</dbReference>
<evidence type="ECO:0000313" key="4">
    <source>
        <dbReference type="EMBL" id="PMD61803.1"/>
    </source>
</evidence>
<name>A0A2J6TFM5_9HELO</name>
<keyword evidence="1 3" id="KW-0853">WD repeat</keyword>
<dbReference type="OrthoDB" id="538223at2759"/>
<evidence type="ECO:0000256" key="2">
    <source>
        <dbReference type="ARBA" id="ARBA00022737"/>
    </source>
</evidence>
<dbReference type="PRINTS" id="PR00320">
    <property type="entry name" value="GPROTEINBRPT"/>
</dbReference>
<organism evidence="4 5">
    <name type="scientific">Hyaloscypha bicolor E</name>
    <dbReference type="NCBI Taxonomy" id="1095630"/>
    <lineage>
        <taxon>Eukaryota</taxon>
        <taxon>Fungi</taxon>
        <taxon>Dikarya</taxon>
        <taxon>Ascomycota</taxon>
        <taxon>Pezizomycotina</taxon>
        <taxon>Leotiomycetes</taxon>
        <taxon>Helotiales</taxon>
        <taxon>Hyaloscyphaceae</taxon>
        <taxon>Hyaloscypha</taxon>
        <taxon>Hyaloscypha bicolor</taxon>
    </lineage>
</organism>
<dbReference type="EMBL" id="KZ613786">
    <property type="protein sequence ID" value="PMD61803.1"/>
    <property type="molecule type" value="Genomic_DNA"/>
</dbReference>
<reference evidence="4 5" key="1">
    <citation type="submission" date="2016-04" db="EMBL/GenBank/DDBJ databases">
        <title>A degradative enzymes factory behind the ericoid mycorrhizal symbiosis.</title>
        <authorList>
            <consortium name="DOE Joint Genome Institute"/>
            <person name="Martino E."/>
            <person name="Morin E."/>
            <person name="Grelet G."/>
            <person name="Kuo A."/>
            <person name="Kohler A."/>
            <person name="Daghino S."/>
            <person name="Barry K."/>
            <person name="Choi C."/>
            <person name="Cichocki N."/>
            <person name="Clum A."/>
            <person name="Copeland A."/>
            <person name="Hainaut M."/>
            <person name="Haridas S."/>
            <person name="Labutti K."/>
            <person name="Lindquist E."/>
            <person name="Lipzen A."/>
            <person name="Khouja H.-R."/>
            <person name="Murat C."/>
            <person name="Ohm R."/>
            <person name="Olson A."/>
            <person name="Spatafora J."/>
            <person name="Veneault-Fourrey C."/>
            <person name="Henrissat B."/>
            <person name="Grigoriev I."/>
            <person name="Martin F."/>
            <person name="Perotto S."/>
        </authorList>
    </citation>
    <scope>NUCLEOTIDE SEQUENCE [LARGE SCALE GENOMIC DNA]</scope>
    <source>
        <strain evidence="4 5">E</strain>
    </source>
</reference>
<dbReference type="Pfam" id="PF00400">
    <property type="entry name" value="WD40"/>
    <property type="match status" value="2"/>
</dbReference>
<evidence type="ECO:0000256" key="3">
    <source>
        <dbReference type="PROSITE-ProRule" id="PRU00221"/>
    </source>
</evidence>
<dbReference type="InterPro" id="IPR011047">
    <property type="entry name" value="Quinoprotein_ADH-like_sf"/>
</dbReference>
<feature type="repeat" description="WD" evidence="3">
    <location>
        <begin position="65"/>
        <end position="98"/>
    </location>
</feature>
<dbReference type="Gene3D" id="2.130.10.10">
    <property type="entry name" value="YVTN repeat-like/Quinoprotein amine dehydrogenase"/>
    <property type="match status" value="1"/>
</dbReference>
<dbReference type="PROSITE" id="PS50294">
    <property type="entry name" value="WD_REPEATS_REGION"/>
    <property type="match status" value="3"/>
</dbReference>
<dbReference type="PANTHER" id="PTHR19848:SF8">
    <property type="entry name" value="F-BOX AND WD REPEAT DOMAIN CONTAINING 7"/>
    <property type="match status" value="1"/>
</dbReference>
<protein>
    <submittedName>
        <fullName evidence="4">WD40 repeat-like protein</fullName>
    </submittedName>
</protein>
<dbReference type="PROSITE" id="PS50082">
    <property type="entry name" value="WD_REPEATS_2"/>
    <property type="match status" value="3"/>
</dbReference>
<evidence type="ECO:0000313" key="5">
    <source>
        <dbReference type="Proteomes" id="UP000235371"/>
    </source>
</evidence>
<dbReference type="InParanoid" id="A0A2J6TFM5"/>
<feature type="non-terminal residue" evidence="4">
    <location>
        <position position="1"/>
    </location>
</feature>
<dbReference type="AlphaFoldDB" id="A0A2J6TFM5"/>
<feature type="repeat" description="WD" evidence="3">
    <location>
        <begin position="1"/>
        <end position="23"/>
    </location>
</feature>
<dbReference type="SUPFAM" id="SSF50998">
    <property type="entry name" value="Quinoprotein alcohol dehydrogenase-like"/>
    <property type="match status" value="1"/>
</dbReference>
<sequence length="98" mass="11202">LATEAFDGTVKLWDIETGPLLHLNSHTDQIMNISFSPDCVYITTVSYDKRVRVWDAFTGEAKWQCEGHQKCATDAKFSPDLKYITSSSWDLTIKVWDL</sequence>
<dbReference type="InterPro" id="IPR015943">
    <property type="entry name" value="WD40/YVTN_repeat-like_dom_sf"/>
</dbReference>
<accession>A0A2J6TFM5</accession>
<proteinExistence type="predicted"/>
<dbReference type="PANTHER" id="PTHR19848">
    <property type="entry name" value="WD40 REPEAT PROTEIN"/>
    <property type="match status" value="1"/>
</dbReference>
<keyword evidence="5" id="KW-1185">Reference proteome</keyword>
<dbReference type="SMART" id="SM00320">
    <property type="entry name" value="WD40"/>
    <property type="match status" value="2"/>
</dbReference>
<dbReference type="STRING" id="1095630.A0A2J6TFM5"/>
<dbReference type="PROSITE" id="PS00678">
    <property type="entry name" value="WD_REPEATS_1"/>
    <property type="match status" value="1"/>
</dbReference>
<dbReference type="Proteomes" id="UP000235371">
    <property type="component" value="Unassembled WGS sequence"/>
</dbReference>